<dbReference type="Proteomes" id="UP000199377">
    <property type="component" value="Unassembled WGS sequence"/>
</dbReference>
<feature type="signal peptide" evidence="2">
    <location>
        <begin position="1"/>
        <end position="30"/>
    </location>
</feature>
<evidence type="ECO:0000313" key="4">
    <source>
        <dbReference type="Proteomes" id="UP000199377"/>
    </source>
</evidence>
<feature type="region of interest" description="Disordered" evidence="1">
    <location>
        <begin position="38"/>
        <end position="85"/>
    </location>
</feature>
<dbReference type="EMBL" id="FOQH01000019">
    <property type="protein sequence ID" value="SFJ23527.1"/>
    <property type="molecule type" value="Genomic_DNA"/>
</dbReference>
<organism evidence="3 4">
    <name type="scientific">Albimonas pacifica</name>
    <dbReference type="NCBI Taxonomy" id="1114924"/>
    <lineage>
        <taxon>Bacteria</taxon>
        <taxon>Pseudomonadati</taxon>
        <taxon>Pseudomonadota</taxon>
        <taxon>Alphaproteobacteria</taxon>
        <taxon>Rhodobacterales</taxon>
        <taxon>Paracoccaceae</taxon>
        <taxon>Albimonas</taxon>
    </lineage>
</organism>
<keyword evidence="4" id="KW-1185">Reference proteome</keyword>
<proteinExistence type="predicted"/>
<evidence type="ECO:0000256" key="2">
    <source>
        <dbReference type="SAM" id="SignalP"/>
    </source>
</evidence>
<sequence length="193" mass="21026">MTRSLDTLIARLLRPAGLALGALALGAALAALPGADPAEAASSRYGSNSPQITDEDDDYSPGAPPAGRFESGGGPVREVRMDPSDPSRYVGVWEGPFKLMNMRYFETEGDIVGRARLTIADVQGTLARGLMRVELEGVERPVERWTGAFTKSGHIMVMNAHAILFQQGGQRYIEADIQLNNGKYYRMRLSRIE</sequence>
<gene>
    <name evidence="3" type="ORF">SAMN05216258_11922</name>
</gene>
<dbReference type="RefSeq" id="WP_092865994.1">
    <property type="nucleotide sequence ID" value="NZ_FOQH01000019.1"/>
</dbReference>
<reference evidence="3 4" key="1">
    <citation type="submission" date="2016-10" db="EMBL/GenBank/DDBJ databases">
        <authorList>
            <person name="de Groot N.N."/>
        </authorList>
    </citation>
    <scope>NUCLEOTIDE SEQUENCE [LARGE SCALE GENOMIC DNA]</scope>
    <source>
        <strain evidence="3 4">CGMCC 1.11030</strain>
    </source>
</reference>
<protein>
    <submittedName>
        <fullName evidence="3">Uncharacterized protein</fullName>
    </submittedName>
</protein>
<feature type="chain" id="PRO_5011796242" evidence="2">
    <location>
        <begin position="31"/>
        <end position="193"/>
    </location>
</feature>
<keyword evidence="2" id="KW-0732">Signal</keyword>
<dbReference type="AlphaFoldDB" id="A0A1I3PQE8"/>
<evidence type="ECO:0000256" key="1">
    <source>
        <dbReference type="SAM" id="MobiDB-lite"/>
    </source>
</evidence>
<evidence type="ECO:0000313" key="3">
    <source>
        <dbReference type="EMBL" id="SFJ23527.1"/>
    </source>
</evidence>
<dbReference type="OrthoDB" id="9845376at2"/>
<accession>A0A1I3PQE8</accession>
<name>A0A1I3PQE8_9RHOB</name>